<keyword evidence="4 8" id="KW-1133">Transmembrane helix</keyword>
<dbReference type="GO" id="GO:0005886">
    <property type="term" value="C:plasma membrane"/>
    <property type="evidence" value="ECO:0007669"/>
    <property type="project" value="UniProtKB-SubCell"/>
</dbReference>
<organism evidence="9">
    <name type="scientific">hydrothermal vent metagenome</name>
    <dbReference type="NCBI Taxonomy" id="652676"/>
    <lineage>
        <taxon>unclassified sequences</taxon>
        <taxon>metagenomes</taxon>
        <taxon>ecological metagenomes</taxon>
    </lineage>
</organism>
<dbReference type="NCBIfam" id="TIGR00494">
    <property type="entry name" value="crcB"/>
    <property type="match status" value="1"/>
</dbReference>
<feature type="transmembrane region" description="Helical" evidence="8">
    <location>
        <begin position="6"/>
        <end position="25"/>
    </location>
</feature>
<dbReference type="HAMAP" id="MF_00454">
    <property type="entry name" value="FluC"/>
    <property type="match status" value="1"/>
</dbReference>
<comment type="subcellular location">
    <subcellularLocation>
        <location evidence="1">Cell membrane</location>
        <topology evidence="1">Multi-pass membrane protein</topology>
    </subcellularLocation>
</comment>
<comment type="catalytic activity">
    <reaction evidence="7">
        <text>fluoride(in) = fluoride(out)</text>
        <dbReference type="Rhea" id="RHEA:76159"/>
        <dbReference type="ChEBI" id="CHEBI:17051"/>
    </reaction>
    <physiologicalReaction direction="left-to-right" evidence="7">
        <dbReference type="Rhea" id="RHEA:76160"/>
    </physiologicalReaction>
</comment>
<evidence type="ECO:0000256" key="3">
    <source>
        <dbReference type="ARBA" id="ARBA00022692"/>
    </source>
</evidence>
<sequence>MTLAFNQLAFIAVGGAIGAVLRFLVSNGVHSFMSRDFPYGTLTVNVVGSFLMGLTYVMLIERLNLSPEWRAFIIVGLLGAFTTFSTFSIETLLLIESSELSKALINIILSVVLCIMGSWIGIILGRQL</sequence>
<name>A0A3B1A357_9ZZZZ</name>
<dbReference type="PANTHER" id="PTHR28259:SF1">
    <property type="entry name" value="FLUORIDE EXPORT PROTEIN 1-RELATED"/>
    <property type="match status" value="1"/>
</dbReference>
<protein>
    <submittedName>
        <fullName evidence="9">Fluoride ion transporter CrcB</fullName>
    </submittedName>
</protein>
<evidence type="ECO:0000256" key="5">
    <source>
        <dbReference type="ARBA" id="ARBA00023136"/>
    </source>
</evidence>
<dbReference type="AlphaFoldDB" id="A0A3B1A357"/>
<keyword evidence="2" id="KW-1003">Cell membrane</keyword>
<dbReference type="InterPro" id="IPR003691">
    <property type="entry name" value="FluC"/>
</dbReference>
<feature type="transmembrane region" description="Helical" evidence="8">
    <location>
        <begin position="71"/>
        <end position="95"/>
    </location>
</feature>
<evidence type="ECO:0000256" key="1">
    <source>
        <dbReference type="ARBA" id="ARBA00004651"/>
    </source>
</evidence>
<dbReference type="EMBL" id="UOFT01000051">
    <property type="protein sequence ID" value="VAW96000.1"/>
    <property type="molecule type" value="Genomic_DNA"/>
</dbReference>
<evidence type="ECO:0000256" key="2">
    <source>
        <dbReference type="ARBA" id="ARBA00022475"/>
    </source>
</evidence>
<dbReference type="Pfam" id="PF02537">
    <property type="entry name" value="CRCB"/>
    <property type="match status" value="1"/>
</dbReference>
<dbReference type="PANTHER" id="PTHR28259">
    <property type="entry name" value="FLUORIDE EXPORT PROTEIN 1-RELATED"/>
    <property type="match status" value="1"/>
</dbReference>
<dbReference type="GO" id="GO:1903425">
    <property type="term" value="F:fluoride transmembrane transporter activity"/>
    <property type="evidence" value="ECO:0007669"/>
    <property type="project" value="TreeGrafter"/>
</dbReference>
<evidence type="ECO:0000313" key="9">
    <source>
        <dbReference type="EMBL" id="VAW96000.1"/>
    </source>
</evidence>
<evidence type="ECO:0000256" key="6">
    <source>
        <dbReference type="ARBA" id="ARBA00035120"/>
    </source>
</evidence>
<evidence type="ECO:0000256" key="7">
    <source>
        <dbReference type="ARBA" id="ARBA00035585"/>
    </source>
</evidence>
<keyword evidence="5 8" id="KW-0472">Membrane</keyword>
<gene>
    <name evidence="9" type="ORF">MNBD_GAMMA23-520</name>
</gene>
<keyword evidence="3 8" id="KW-0812">Transmembrane</keyword>
<reference evidence="9" key="1">
    <citation type="submission" date="2018-06" db="EMBL/GenBank/DDBJ databases">
        <authorList>
            <person name="Zhirakovskaya E."/>
        </authorList>
    </citation>
    <scope>NUCLEOTIDE SEQUENCE</scope>
</reference>
<evidence type="ECO:0000256" key="8">
    <source>
        <dbReference type="SAM" id="Phobius"/>
    </source>
</evidence>
<accession>A0A3B1A357</accession>
<feature type="transmembrane region" description="Helical" evidence="8">
    <location>
        <begin position="37"/>
        <end position="59"/>
    </location>
</feature>
<feature type="transmembrane region" description="Helical" evidence="8">
    <location>
        <begin position="107"/>
        <end position="125"/>
    </location>
</feature>
<proteinExistence type="inferred from homology"/>
<evidence type="ECO:0000256" key="4">
    <source>
        <dbReference type="ARBA" id="ARBA00022989"/>
    </source>
</evidence>
<comment type="similarity">
    <text evidence="6">Belongs to the fluoride channel Fluc/FEX (TC 1.A.43) family.</text>
</comment>